<name>A0A5J6QHT3_9GAMM</name>
<sequence length="242" mass="26370">MRLDKRFLVTPILAALLTGNVQAHGLWTEQRRGNIEVIYGHGAEDDAFKAEKVSGAWAFDEQGRMIPVTVERLTDHARLKPLKAAATLAVALDNGPWSQTADKQWINLGQRQVPGAVASIHTWKYSLAFYQRGAQLPEIRRIRLAIVPEVDPLEVGPGKPLPVKVLLDGKPVAGIELIGDYRGEPDAVSAKTDAEGRAQVMVRNAGLNIIAAQVTLDTPNDPDVKQQGLFSSLTFLGAPHHE</sequence>
<reference evidence="2 3" key="1">
    <citation type="submission" date="2019-08" db="EMBL/GenBank/DDBJ databases">
        <title>Whole-genome Sequencing of e-waste polymer degrading bacterium Pseudomonas sp. strain PE08.</title>
        <authorList>
            <person name="Kirdat K."/>
            <person name="Debbarma P."/>
            <person name="Narawade N."/>
            <person name="Suyal D."/>
            <person name="Thorat V."/>
            <person name="Shouche Y."/>
            <person name="Goel R."/>
            <person name="Yadav A."/>
        </authorList>
    </citation>
    <scope>NUCLEOTIDE SEQUENCE [LARGE SCALE GENOMIC DNA]</scope>
    <source>
        <strain evidence="2 3">PE08</strain>
    </source>
</reference>
<keyword evidence="3" id="KW-1185">Reference proteome</keyword>
<dbReference type="Proteomes" id="UP000327179">
    <property type="component" value="Chromosome"/>
</dbReference>
<evidence type="ECO:0000313" key="3">
    <source>
        <dbReference type="Proteomes" id="UP000327179"/>
    </source>
</evidence>
<proteinExistence type="predicted"/>
<feature type="signal peptide" evidence="1">
    <location>
        <begin position="1"/>
        <end position="23"/>
    </location>
</feature>
<evidence type="ECO:0000313" key="2">
    <source>
        <dbReference type="EMBL" id="QEY61405.1"/>
    </source>
</evidence>
<protein>
    <submittedName>
        <fullName evidence="2">DUF4198 domain-containing protein</fullName>
    </submittedName>
</protein>
<evidence type="ECO:0000256" key="1">
    <source>
        <dbReference type="SAM" id="SignalP"/>
    </source>
</evidence>
<dbReference type="KEGG" id="plal:FXN65_04830"/>
<feature type="chain" id="PRO_5023878505" evidence="1">
    <location>
        <begin position="24"/>
        <end position="242"/>
    </location>
</feature>
<dbReference type="AlphaFoldDB" id="A0A5J6QHT3"/>
<dbReference type="InterPro" id="IPR019613">
    <property type="entry name" value="DUF4198"/>
</dbReference>
<gene>
    <name evidence="2" type="ORF">FXN65_04830</name>
</gene>
<keyword evidence="1" id="KW-0732">Signal</keyword>
<dbReference type="EMBL" id="CP043311">
    <property type="protein sequence ID" value="QEY61405.1"/>
    <property type="molecule type" value="Genomic_DNA"/>
</dbReference>
<accession>A0A5J6QHT3</accession>
<organism evidence="2 3">
    <name type="scientific">Metapseudomonas lalkuanensis</name>
    <dbReference type="NCBI Taxonomy" id="2604832"/>
    <lineage>
        <taxon>Bacteria</taxon>
        <taxon>Pseudomonadati</taxon>
        <taxon>Pseudomonadota</taxon>
        <taxon>Gammaproteobacteria</taxon>
        <taxon>Pseudomonadales</taxon>
        <taxon>Pseudomonadaceae</taxon>
        <taxon>Metapseudomonas</taxon>
    </lineage>
</organism>
<dbReference type="Pfam" id="PF10670">
    <property type="entry name" value="DUF4198"/>
    <property type="match status" value="1"/>
</dbReference>
<dbReference type="RefSeq" id="WP_151131962.1">
    <property type="nucleotide sequence ID" value="NZ_CP043311.1"/>
</dbReference>